<dbReference type="Proteomes" id="UP000781958">
    <property type="component" value="Unassembled WGS sequence"/>
</dbReference>
<proteinExistence type="predicted"/>
<dbReference type="SMART" id="SM00732">
    <property type="entry name" value="YqgFc"/>
    <property type="match status" value="1"/>
</dbReference>
<dbReference type="InterPro" id="IPR044146">
    <property type="entry name" value="S1_Tex"/>
</dbReference>
<dbReference type="PANTHER" id="PTHR10724:SF10">
    <property type="entry name" value="S1 RNA-BINDING DOMAIN-CONTAINING PROTEIN 1"/>
    <property type="match status" value="1"/>
</dbReference>
<dbReference type="InterPro" id="IPR023323">
    <property type="entry name" value="Tex-like_dom_sf"/>
</dbReference>
<dbReference type="Pfam" id="PF22706">
    <property type="entry name" value="Tex_central_region"/>
    <property type="match status" value="1"/>
</dbReference>
<dbReference type="InterPro" id="IPR037027">
    <property type="entry name" value="YqgF/RNaseH-like_dom_sf"/>
</dbReference>
<dbReference type="InterPro" id="IPR055179">
    <property type="entry name" value="Tex-like_central_region"/>
</dbReference>
<keyword evidence="2" id="KW-0234">DNA repair</keyword>
<evidence type="ECO:0000256" key="2">
    <source>
        <dbReference type="ARBA" id="ARBA00023204"/>
    </source>
</evidence>
<dbReference type="SMART" id="SM00316">
    <property type="entry name" value="S1"/>
    <property type="match status" value="1"/>
</dbReference>
<name>A0ABS4SD92_9PROT</name>
<feature type="compositionally biased region" description="Basic and acidic residues" evidence="3">
    <location>
        <begin position="732"/>
        <end position="760"/>
    </location>
</feature>
<feature type="region of interest" description="Disordered" evidence="3">
    <location>
        <begin position="725"/>
        <end position="800"/>
    </location>
</feature>
<feature type="compositionally biased region" description="Low complexity" evidence="3">
    <location>
        <begin position="780"/>
        <end position="800"/>
    </location>
</feature>
<dbReference type="InterPro" id="IPR010994">
    <property type="entry name" value="RuvA_2-like"/>
</dbReference>
<dbReference type="Gene3D" id="1.10.10.650">
    <property type="entry name" value="RuvA domain 2-like"/>
    <property type="match status" value="1"/>
</dbReference>
<dbReference type="InterPro" id="IPR012337">
    <property type="entry name" value="RNaseH-like_sf"/>
</dbReference>
<feature type="compositionally biased region" description="Low complexity" evidence="3">
    <location>
        <begin position="761"/>
        <end position="770"/>
    </location>
</feature>
<dbReference type="Pfam" id="PF16921">
    <property type="entry name" value="Tex_YqgF"/>
    <property type="match status" value="1"/>
</dbReference>
<dbReference type="Pfam" id="PF09371">
    <property type="entry name" value="Tex_N"/>
    <property type="match status" value="1"/>
</dbReference>
<dbReference type="Gene3D" id="1.10.150.310">
    <property type="entry name" value="Tex RuvX-like domain-like"/>
    <property type="match status" value="1"/>
</dbReference>
<sequence>MSFTSDRSSMLSISQRIADELSVRESQVASAVKLLDEGSTVPFIARYRKEATGGLDDTQLRTLEERLGYLRELEDRRAAILSSVQEQGKLTPELELQIKQADTKTRLEDLYLPYKPKRRTKAQIAREAGLEPLADLLLADPAKVPEAEAAAFVSAEKEVADVKAALDGARHILVERFGEDAELVGRLRATMADKGVVTSKVIEEKRAEGAKFSDYFEFDEPWAKLPSHRALALFRGRAQGVLDIRLDLPLEEGQPHPAERTIAAHTGIRDQGRPADKWLSDVVRWTWKLKIGPHVETDLMSDLRDRAEDEAIRVFARNLHDLLLAAPAGPRTTIGLDPGIRTGVKVAVVDATGKLVDTTTIYPHQPRNDWDGSIAVIAALAVRHKAELISIGNGTASRETDKLVADLFKRHPELKLTKLVVSEAGASVYSASETAAAEFPTLDVSLRGAVSIARRLQDPLAELVKIEPKSIGVGQYQHDVSAGKLARSLEAVVEDCVNAVGVDLNTASIPLLTRVSGLNETIARNIVEFRDKNGAFRSRKQLLEVPRLGPKTFEQAAGFLRIREGENPLDTSAVHPEAYPLVERILKKTGKDLGSVIGDARFLRGLSAEDFTDERFGVPTVEDILKELEKPGRDPRPEFKTAEFKEGVEELKDLQPGMVLEGVVTNVTAFGAFVDVGVHQDGLVHISQLSTSFVKDPHTVVKAGDIVKVKVLEVDIPRKRIGLTMRLTDAAPRPEKAQGPRGERPRDDRPRDGRPQDGRRNGPPAGKPAAKPNPAPARAPEPINNAFAEAFARAQAGKKR</sequence>
<dbReference type="InterPro" id="IPR050437">
    <property type="entry name" value="Ribos_protein_bS1-like"/>
</dbReference>
<dbReference type="Pfam" id="PF12836">
    <property type="entry name" value="HHH_3"/>
    <property type="match status" value="1"/>
</dbReference>
<dbReference type="InterPro" id="IPR003583">
    <property type="entry name" value="Hlx-hairpin-Hlx_DNA-bd_motif"/>
</dbReference>
<gene>
    <name evidence="5" type="ORF">J2851_000290</name>
</gene>
<evidence type="ECO:0000256" key="3">
    <source>
        <dbReference type="SAM" id="MobiDB-lite"/>
    </source>
</evidence>
<keyword evidence="6" id="KW-1185">Reference proteome</keyword>
<dbReference type="SUPFAM" id="SSF47781">
    <property type="entry name" value="RuvA domain 2-like"/>
    <property type="match status" value="2"/>
</dbReference>
<organism evidence="5 6">
    <name type="scientific">Azospirillum rugosum</name>
    <dbReference type="NCBI Taxonomy" id="416170"/>
    <lineage>
        <taxon>Bacteria</taxon>
        <taxon>Pseudomonadati</taxon>
        <taxon>Pseudomonadota</taxon>
        <taxon>Alphaproteobacteria</taxon>
        <taxon>Rhodospirillales</taxon>
        <taxon>Azospirillaceae</taxon>
        <taxon>Azospirillum</taxon>
    </lineage>
</organism>
<feature type="domain" description="S1 motif" evidence="4">
    <location>
        <begin position="657"/>
        <end position="726"/>
    </location>
</feature>
<dbReference type="InterPro" id="IPR032639">
    <property type="entry name" value="Tex_YqgF"/>
</dbReference>
<evidence type="ECO:0000256" key="1">
    <source>
        <dbReference type="ARBA" id="ARBA00022763"/>
    </source>
</evidence>
<reference evidence="5 6" key="1">
    <citation type="submission" date="2021-03" db="EMBL/GenBank/DDBJ databases">
        <title>Genomic Encyclopedia of Type Strains, Phase III (KMG-III): the genomes of soil and plant-associated and newly described type strains.</title>
        <authorList>
            <person name="Whitman W."/>
        </authorList>
    </citation>
    <scope>NUCLEOTIDE SEQUENCE [LARGE SCALE GENOMIC DNA]</scope>
    <source>
        <strain evidence="5 6">IMMIB AFH-6</strain>
    </source>
</reference>
<dbReference type="Pfam" id="PF00575">
    <property type="entry name" value="S1"/>
    <property type="match status" value="1"/>
</dbReference>
<evidence type="ECO:0000313" key="5">
    <source>
        <dbReference type="EMBL" id="MBP2290553.1"/>
    </source>
</evidence>
<evidence type="ECO:0000259" key="4">
    <source>
        <dbReference type="PROSITE" id="PS50126"/>
    </source>
</evidence>
<dbReference type="InterPro" id="IPR041692">
    <property type="entry name" value="HHH_9"/>
</dbReference>
<dbReference type="Gene3D" id="3.30.420.140">
    <property type="entry name" value="YqgF/RNase H-like domain"/>
    <property type="match status" value="1"/>
</dbReference>
<keyword evidence="1" id="KW-0227">DNA damage</keyword>
<dbReference type="InterPro" id="IPR012340">
    <property type="entry name" value="NA-bd_OB-fold"/>
</dbReference>
<dbReference type="Pfam" id="PF17674">
    <property type="entry name" value="HHH_9"/>
    <property type="match status" value="1"/>
</dbReference>
<dbReference type="InterPro" id="IPR023319">
    <property type="entry name" value="Tex-like_HTH_dom_sf"/>
</dbReference>
<dbReference type="SUPFAM" id="SSF50249">
    <property type="entry name" value="Nucleic acid-binding proteins"/>
    <property type="match status" value="1"/>
</dbReference>
<dbReference type="Gene3D" id="2.40.50.140">
    <property type="entry name" value="Nucleic acid-binding proteins"/>
    <property type="match status" value="1"/>
</dbReference>
<dbReference type="SMART" id="SM00278">
    <property type="entry name" value="HhH1"/>
    <property type="match status" value="2"/>
</dbReference>
<dbReference type="InterPro" id="IPR003029">
    <property type="entry name" value="S1_domain"/>
</dbReference>
<accession>A0ABS4SD92</accession>
<dbReference type="PROSITE" id="PS50126">
    <property type="entry name" value="S1"/>
    <property type="match status" value="1"/>
</dbReference>
<dbReference type="InterPro" id="IPR018974">
    <property type="entry name" value="Tex-like_N"/>
</dbReference>
<dbReference type="SUPFAM" id="SSF158832">
    <property type="entry name" value="Tex N-terminal region-like"/>
    <property type="match status" value="1"/>
</dbReference>
<dbReference type="CDD" id="cd05685">
    <property type="entry name" value="S1_Tex"/>
    <property type="match status" value="1"/>
</dbReference>
<dbReference type="InterPro" id="IPR006641">
    <property type="entry name" value="YqgF/RNaseH-like_dom"/>
</dbReference>
<dbReference type="Gene3D" id="1.10.3500.10">
    <property type="entry name" value="Tex N-terminal region-like"/>
    <property type="match status" value="1"/>
</dbReference>
<dbReference type="EMBL" id="JAGINP010000001">
    <property type="protein sequence ID" value="MBP2290553.1"/>
    <property type="molecule type" value="Genomic_DNA"/>
</dbReference>
<dbReference type="PANTHER" id="PTHR10724">
    <property type="entry name" value="30S RIBOSOMAL PROTEIN S1"/>
    <property type="match status" value="1"/>
</dbReference>
<comment type="caution">
    <text evidence="5">The sequence shown here is derived from an EMBL/GenBank/DDBJ whole genome shotgun (WGS) entry which is preliminary data.</text>
</comment>
<evidence type="ECO:0000313" key="6">
    <source>
        <dbReference type="Proteomes" id="UP000781958"/>
    </source>
</evidence>
<dbReference type="SUPFAM" id="SSF53098">
    <property type="entry name" value="Ribonuclease H-like"/>
    <property type="match status" value="1"/>
</dbReference>
<protein>
    <recommendedName>
        <fullName evidence="4">S1 motif domain-containing protein</fullName>
    </recommendedName>
</protein>